<dbReference type="Pfam" id="PF00294">
    <property type="entry name" value="PfkB"/>
    <property type="match status" value="1"/>
</dbReference>
<reference evidence="14" key="1">
    <citation type="submission" date="2023-05" db="EMBL/GenBank/DDBJ databases">
        <title>[olsenella] sp. nov., isolated from a pig farm feces dump.</title>
        <authorList>
            <person name="Chang Y.-H."/>
        </authorList>
    </citation>
    <scope>NUCLEOTIDE SEQUENCE</scope>
    <source>
        <strain evidence="14">YH-ols2217</strain>
    </source>
</reference>
<dbReference type="PANTHER" id="PTHR10584:SF166">
    <property type="entry name" value="RIBOKINASE"/>
    <property type="match status" value="1"/>
</dbReference>
<sequence>MNTITVVGSINLDRTIRVHRMPAPGETVHASGVFSAGGGKGANQAVAARRSGAAVNFIGAVGWDSAGEHMRDLLEREGIDTAGVLTLEDQNTGQAYIVVDDGGENSIMIHGGANQAIPAEQPHVCANAITASDFVIAQLETNIQPVVEAFTLARRSGATTILNPAPALERVPDELLAVTDVIVPNETEAQVITGIDVVDDESLARAAGRLHELGVQGAIITLGHRGAYYHRDDGESGLVPAFPVEAVDTTAAGDTFIGAMASRLRPDLSNLAEAIRYGNKASSLTVQRYGAQPSIPRAAEIE</sequence>
<evidence type="ECO:0000256" key="10">
    <source>
        <dbReference type="ARBA" id="ARBA00022958"/>
    </source>
</evidence>
<keyword evidence="9 12" id="KW-0460">Magnesium</keyword>
<evidence type="ECO:0000256" key="11">
    <source>
        <dbReference type="ARBA" id="ARBA00023277"/>
    </source>
</evidence>
<evidence type="ECO:0000256" key="3">
    <source>
        <dbReference type="ARBA" id="ARBA00016943"/>
    </source>
</evidence>
<comment type="caution">
    <text evidence="14">The sequence shown here is derived from an EMBL/GenBank/DDBJ whole genome shotgun (WGS) entry which is preliminary data.</text>
</comment>
<feature type="binding site" evidence="12">
    <location>
        <position position="294"/>
    </location>
    <ligand>
        <name>K(+)</name>
        <dbReference type="ChEBI" id="CHEBI:29103"/>
    </ligand>
</feature>
<comment type="subcellular location">
    <subcellularLocation>
        <location evidence="12">Cytoplasm</location>
    </subcellularLocation>
</comment>
<proteinExistence type="inferred from homology"/>
<feature type="domain" description="Carbohydrate kinase PfkB" evidence="13">
    <location>
        <begin position="1"/>
        <end position="296"/>
    </location>
</feature>
<keyword evidence="8 12" id="KW-0067">ATP-binding</keyword>
<dbReference type="InterPro" id="IPR029056">
    <property type="entry name" value="Ribokinase-like"/>
</dbReference>
<feature type="binding site" evidence="12">
    <location>
        <position position="185"/>
    </location>
    <ligand>
        <name>ATP</name>
        <dbReference type="ChEBI" id="CHEBI:30616"/>
    </ligand>
</feature>
<evidence type="ECO:0000256" key="4">
    <source>
        <dbReference type="ARBA" id="ARBA00022679"/>
    </source>
</evidence>
<comment type="similarity">
    <text evidence="12">Belongs to the carbohydrate kinase PfkB family. Ribokinase subfamily.</text>
</comment>
<feature type="binding site" evidence="12">
    <location>
        <position position="254"/>
    </location>
    <ligand>
        <name>substrate</name>
    </ligand>
</feature>
<keyword evidence="6 12" id="KW-0547">Nucleotide-binding</keyword>
<accession>A0ABT6ZL49</accession>
<feature type="binding site" evidence="12">
    <location>
        <begin position="253"/>
        <end position="254"/>
    </location>
    <ligand>
        <name>ATP</name>
        <dbReference type="ChEBI" id="CHEBI:30616"/>
    </ligand>
</feature>
<feature type="binding site" evidence="12">
    <location>
        <begin position="221"/>
        <end position="226"/>
    </location>
    <ligand>
        <name>ATP</name>
        <dbReference type="ChEBI" id="CHEBI:30616"/>
    </ligand>
</feature>
<keyword evidence="5 12" id="KW-0479">Metal-binding</keyword>
<dbReference type="CDD" id="cd01174">
    <property type="entry name" value="ribokinase"/>
    <property type="match status" value="1"/>
</dbReference>
<comment type="pathway">
    <text evidence="12">Carbohydrate metabolism; D-ribose degradation; D-ribose 5-phosphate from beta-D-ribopyranose: step 2/2.</text>
</comment>
<keyword evidence="12" id="KW-0963">Cytoplasm</keyword>
<evidence type="ECO:0000256" key="1">
    <source>
        <dbReference type="ARBA" id="ARBA00005380"/>
    </source>
</evidence>
<evidence type="ECO:0000313" key="14">
    <source>
        <dbReference type="EMBL" id="MDJ1129770.1"/>
    </source>
</evidence>
<feature type="active site" description="Proton acceptor" evidence="12">
    <location>
        <position position="254"/>
    </location>
</feature>
<evidence type="ECO:0000256" key="7">
    <source>
        <dbReference type="ARBA" id="ARBA00022777"/>
    </source>
</evidence>
<dbReference type="PRINTS" id="PR00990">
    <property type="entry name" value="RIBOKINASE"/>
</dbReference>
<feature type="binding site" evidence="12">
    <location>
        <position position="248"/>
    </location>
    <ligand>
        <name>K(+)</name>
        <dbReference type="ChEBI" id="CHEBI:29103"/>
    </ligand>
</feature>
<gene>
    <name evidence="12 14" type="primary">rbsK</name>
    <name evidence="14" type="ORF">QJ043_06735</name>
</gene>
<comment type="similarity">
    <text evidence="1">Belongs to the carbohydrate kinase pfkB family.</text>
</comment>
<dbReference type="NCBIfam" id="TIGR02152">
    <property type="entry name" value="D_ribokin_bact"/>
    <property type="match status" value="1"/>
</dbReference>
<evidence type="ECO:0000256" key="8">
    <source>
        <dbReference type="ARBA" id="ARBA00022840"/>
    </source>
</evidence>
<dbReference type="InterPro" id="IPR011877">
    <property type="entry name" value="Ribokinase"/>
</dbReference>
<dbReference type="EMBL" id="JASJEX010000003">
    <property type="protein sequence ID" value="MDJ1129770.1"/>
    <property type="molecule type" value="Genomic_DNA"/>
</dbReference>
<feature type="binding site" evidence="12">
    <location>
        <position position="290"/>
    </location>
    <ligand>
        <name>K(+)</name>
        <dbReference type="ChEBI" id="CHEBI:29103"/>
    </ligand>
</feature>
<evidence type="ECO:0000256" key="2">
    <source>
        <dbReference type="ARBA" id="ARBA00012035"/>
    </source>
</evidence>
<keyword evidence="15" id="KW-1185">Reference proteome</keyword>
<feature type="binding site" evidence="12">
    <location>
        <position position="250"/>
    </location>
    <ligand>
        <name>K(+)</name>
        <dbReference type="ChEBI" id="CHEBI:29103"/>
    </ligand>
</feature>
<evidence type="ECO:0000313" key="15">
    <source>
        <dbReference type="Proteomes" id="UP001431693"/>
    </source>
</evidence>
<comment type="cofactor">
    <cofactor evidence="12">
        <name>Mg(2+)</name>
        <dbReference type="ChEBI" id="CHEBI:18420"/>
    </cofactor>
    <text evidence="12">Requires a divalent cation, most likely magnesium in vivo, as an electrophilic catalyst to aid phosphoryl group transfer. It is the chelate of the metal and the nucleotide that is the actual substrate.</text>
</comment>
<keyword evidence="11 12" id="KW-0119">Carbohydrate metabolism</keyword>
<evidence type="ECO:0000256" key="5">
    <source>
        <dbReference type="ARBA" id="ARBA00022723"/>
    </source>
</evidence>
<evidence type="ECO:0000256" key="9">
    <source>
        <dbReference type="ARBA" id="ARBA00022842"/>
    </source>
</evidence>
<dbReference type="InterPro" id="IPR002139">
    <property type="entry name" value="Ribo/fructo_kinase"/>
</dbReference>
<comment type="subunit">
    <text evidence="12">Homodimer.</text>
</comment>
<dbReference type="EC" id="2.7.1.15" evidence="2 12"/>
<dbReference type="RefSeq" id="WP_283712890.1">
    <property type="nucleotide sequence ID" value="NZ_JASJEW010000002.1"/>
</dbReference>
<feature type="binding site" evidence="12">
    <location>
        <position position="285"/>
    </location>
    <ligand>
        <name>K(+)</name>
        <dbReference type="ChEBI" id="CHEBI:29103"/>
    </ligand>
</feature>
<dbReference type="InterPro" id="IPR011611">
    <property type="entry name" value="PfkB_dom"/>
</dbReference>
<feature type="binding site" evidence="12">
    <location>
        <position position="288"/>
    </location>
    <ligand>
        <name>K(+)</name>
        <dbReference type="ChEBI" id="CHEBI:29103"/>
    </ligand>
</feature>
<dbReference type="SUPFAM" id="SSF53613">
    <property type="entry name" value="Ribokinase-like"/>
    <property type="match status" value="1"/>
</dbReference>
<feature type="binding site" evidence="12">
    <location>
        <position position="140"/>
    </location>
    <ligand>
        <name>substrate</name>
    </ligand>
</feature>
<evidence type="ECO:0000259" key="13">
    <source>
        <dbReference type="Pfam" id="PF00294"/>
    </source>
</evidence>
<comment type="caution">
    <text evidence="12">Lacks conserved residue(s) required for the propagation of feature annotation.</text>
</comment>
<keyword evidence="10 12" id="KW-0630">Potassium</keyword>
<comment type="catalytic activity">
    <reaction evidence="12">
        <text>D-ribose + ATP = D-ribose 5-phosphate + ADP + H(+)</text>
        <dbReference type="Rhea" id="RHEA:13697"/>
        <dbReference type="ChEBI" id="CHEBI:15378"/>
        <dbReference type="ChEBI" id="CHEBI:30616"/>
        <dbReference type="ChEBI" id="CHEBI:47013"/>
        <dbReference type="ChEBI" id="CHEBI:78346"/>
        <dbReference type="ChEBI" id="CHEBI:456216"/>
        <dbReference type="EC" id="2.7.1.15"/>
    </reaction>
</comment>
<dbReference type="PROSITE" id="PS00584">
    <property type="entry name" value="PFKB_KINASES_2"/>
    <property type="match status" value="1"/>
</dbReference>
<keyword evidence="7 12" id="KW-0418">Kinase</keyword>
<organism evidence="14 15">
    <name type="scientific">Kribbibacterium absianum</name>
    <dbReference type="NCBI Taxonomy" id="3044210"/>
    <lineage>
        <taxon>Bacteria</taxon>
        <taxon>Bacillati</taxon>
        <taxon>Actinomycetota</taxon>
        <taxon>Coriobacteriia</taxon>
        <taxon>Coriobacteriales</taxon>
        <taxon>Kribbibacteriaceae</taxon>
        <taxon>Kribbibacterium</taxon>
    </lineage>
</organism>
<dbReference type="Gene3D" id="3.40.1190.20">
    <property type="match status" value="1"/>
</dbReference>
<protein>
    <recommendedName>
        <fullName evidence="3 12">Ribokinase</fullName>
        <shortName evidence="12">RK</shortName>
        <ecNumber evidence="2 12">2.7.1.15</ecNumber>
    </recommendedName>
</protein>
<feature type="binding site" evidence="12">
    <location>
        <begin position="11"/>
        <end position="13"/>
    </location>
    <ligand>
        <name>substrate</name>
    </ligand>
</feature>
<dbReference type="Proteomes" id="UP001431693">
    <property type="component" value="Unassembled WGS sequence"/>
</dbReference>
<dbReference type="GO" id="GO:0004747">
    <property type="term" value="F:ribokinase activity"/>
    <property type="evidence" value="ECO:0007669"/>
    <property type="project" value="UniProtKB-EC"/>
</dbReference>
<keyword evidence="4 12" id="KW-0808">Transferase</keyword>
<evidence type="ECO:0000256" key="12">
    <source>
        <dbReference type="HAMAP-Rule" id="MF_01987"/>
    </source>
</evidence>
<dbReference type="HAMAP" id="MF_01987">
    <property type="entry name" value="Ribokinase"/>
    <property type="match status" value="1"/>
</dbReference>
<comment type="activity regulation">
    <text evidence="12">Activated by a monovalent cation that binds near, but not in, the active site. The most likely occupant of the site in vivo is potassium. Ion binding induces a conformational change that may alter substrate affinity.</text>
</comment>
<feature type="binding site" evidence="12">
    <location>
        <position position="279"/>
    </location>
    <ligand>
        <name>ATP</name>
        <dbReference type="ChEBI" id="CHEBI:30616"/>
    </ligand>
</feature>
<feature type="binding site" evidence="12">
    <location>
        <begin position="39"/>
        <end position="43"/>
    </location>
    <ligand>
        <name>substrate</name>
    </ligand>
</feature>
<comment type="function">
    <text evidence="12">Catalyzes the phosphorylation of ribose at O-5 in a reaction requiring ATP and magnesium. The resulting D-ribose-5-phosphate can then be used either for sythesis of nucleotides, histidine, and tryptophan, or as a component of the pentose phosphate pathway.</text>
</comment>
<dbReference type="InterPro" id="IPR002173">
    <property type="entry name" value="Carboh/pur_kinase_PfkB_CS"/>
</dbReference>
<evidence type="ECO:0000256" key="6">
    <source>
        <dbReference type="ARBA" id="ARBA00022741"/>
    </source>
</evidence>
<name>A0ABT6ZL49_9ACTN</name>
<dbReference type="PANTHER" id="PTHR10584">
    <property type="entry name" value="SUGAR KINASE"/>
    <property type="match status" value="1"/>
</dbReference>